<evidence type="ECO:0000313" key="2">
    <source>
        <dbReference type="EMBL" id="KAJ5199861.1"/>
    </source>
</evidence>
<dbReference type="PANTHER" id="PTHR42080">
    <property type="entry name" value="SRR1 DOMAIN-CONTAINING PROTEIN"/>
    <property type="match status" value="1"/>
</dbReference>
<dbReference type="OrthoDB" id="4367206at2759"/>
<reference evidence="2" key="2">
    <citation type="journal article" date="2023" name="IMA Fungus">
        <title>Comparative genomic study of the Penicillium genus elucidates a diverse pangenome and 15 lateral gene transfer events.</title>
        <authorList>
            <person name="Petersen C."/>
            <person name="Sorensen T."/>
            <person name="Nielsen M.R."/>
            <person name="Sondergaard T.E."/>
            <person name="Sorensen J.L."/>
            <person name="Fitzpatrick D.A."/>
            <person name="Frisvad J.C."/>
            <person name="Nielsen K.L."/>
        </authorList>
    </citation>
    <scope>NUCLEOTIDE SEQUENCE</scope>
    <source>
        <strain evidence="2">IBT 16849</strain>
    </source>
</reference>
<dbReference type="Pfam" id="PF07985">
    <property type="entry name" value="SRR1"/>
    <property type="match status" value="1"/>
</dbReference>
<dbReference type="AlphaFoldDB" id="A0A9W9JTW8"/>
<dbReference type="PANTHER" id="PTHR42080:SF3">
    <property type="entry name" value="SRR1-LIKE DOMAIN-CONTAINING PROTEIN"/>
    <property type="match status" value="1"/>
</dbReference>
<reference evidence="2" key="1">
    <citation type="submission" date="2022-11" db="EMBL/GenBank/DDBJ databases">
        <authorList>
            <person name="Petersen C."/>
        </authorList>
    </citation>
    <scope>NUCLEOTIDE SEQUENCE</scope>
    <source>
        <strain evidence="2">IBT 16849</strain>
    </source>
</reference>
<keyword evidence="3" id="KW-1185">Reference proteome</keyword>
<name>A0A9W9JTW8_9EURO</name>
<proteinExistence type="predicted"/>
<organism evidence="2 3">
    <name type="scientific">Penicillium cf. griseofulvum</name>
    <dbReference type="NCBI Taxonomy" id="2972120"/>
    <lineage>
        <taxon>Eukaryota</taxon>
        <taxon>Fungi</taxon>
        <taxon>Dikarya</taxon>
        <taxon>Ascomycota</taxon>
        <taxon>Pezizomycotina</taxon>
        <taxon>Eurotiomycetes</taxon>
        <taxon>Eurotiomycetidae</taxon>
        <taxon>Eurotiales</taxon>
        <taxon>Aspergillaceae</taxon>
        <taxon>Penicillium</taxon>
    </lineage>
</organism>
<dbReference type="Proteomes" id="UP001150879">
    <property type="component" value="Unassembled WGS sequence"/>
</dbReference>
<evidence type="ECO:0000313" key="3">
    <source>
        <dbReference type="Proteomes" id="UP001150879"/>
    </source>
</evidence>
<gene>
    <name evidence="2" type="ORF">N7472_005065</name>
</gene>
<dbReference type="EMBL" id="JAPQKP010000003">
    <property type="protein sequence ID" value="KAJ5199861.1"/>
    <property type="molecule type" value="Genomic_DNA"/>
</dbReference>
<feature type="domain" description="SRR1-like" evidence="1">
    <location>
        <begin position="177"/>
        <end position="295"/>
    </location>
</feature>
<sequence length="345" mass="39325">MDDPLKKYLYWKYKSGEEQTMKKDKAVALIKEMDDLRKPFFTKKSLRQLGEQLQKWKEGNKIEVKSLTGAIVEGQVKLGFVLFDAAITDSELKECTNSRLFIEYAHPERLIKDITDIDQNNPGINIPAIYLTPLRVTYEPFKRVWNPKQPVVSFNHAREAWERSETYRKFKLVLSSNASGHKIERIVGFACGSLSQPNRPGAAYQHALLVTAKEWVANQDEQSSFYLQDPDYTTADEEILKRVGFEVVPEPNGFLKVDERSIVLSIAPTVPIKHIIAAIARPAIVIWLPMGEGKDAAEDPNTNDVMKMATDYEEHPFIDENDPLGKENFRGAVIYIKKVVTVRPE</sequence>
<dbReference type="InterPro" id="IPR012942">
    <property type="entry name" value="SRR1-like"/>
</dbReference>
<protein>
    <recommendedName>
        <fullName evidence="1">SRR1-like domain-containing protein</fullName>
    </recommendedName>
</protein>
<accession>A0A9W9JTW8</accession>
<evidence type="ECO:0000259" key="1">
    <source>
        <dbReference type="Pfam" id="PF07985"/>
    </source>
</evidence>
<comment type="caution">
    <text evidence="2">The sequence shown here is derived from an EMBL/GenBank/DDBJ whole genome shotgun (WGS) entry which is preliminary data.</text>
</comment>